<dbReference type="EMBL" id="GG698505">
    <property type="protein sequence ID" value="EGD97882.1"/>
    <property type="molecule type" value="Genomic_DNA"/>
</dbReference>
<evidence type="ECO:0000313" key="2">
    <source>
        <dbReference type="EMBL" id="EGD97882.1"/>
    </source>
</evidence>
<accession>F2S2T3</accession>
<feature type="region of interest" description="Disordered" evidence="1">
    <location>
        <begin position="131"/>
        <end position="154"/>
    </location>
</feature>
<dbReference type="AlphaFoldDB" id="F2S2T3"/>
<protein>
    <submittedName>
        <fullName evidence="2">Uncharacterized protein</fullName>
    </submittedName>
</protein>
<keyword evidence="3" id="KW-1185">Reference proteome</keyword>
<dbReference type="OrthoDB" id="4188808at2759"/>
<dbReference type="HOGENOM" id="CLU_143692_0_0_1"/>
<evidence type="ECO:0000256" key="1">
    <source>
        <dbReference type="SAM" id="MobiDB-lite"/>
    </source>
</evidence>
<reference evidence="3" key="1">
    <citation type="journal article" date="2012" name="MBio">
        <title>Comparative genome analysis of Trichophyton rubrum and related dermatophytes reveals candidate genes involved in infection.</title>
        <authorList>
            <person name="Martinez D.A."/>
            <person name="Oliver B.G."/>
            <person name="Graeser Y."/>
            <person name="Goldberg J.M."/>
            <person name="Li W."/>
            <person name="Martinez-Rossi N.M."/>
            <person name="Monod M."/>
            <person name="Shelest E."/>
            <person name="Barton R.C."/>
            <person name="Birch E."/>
            <person name="Brakhage A.A."/>
            <person name="Chen Z."/>
            <person name="Gurr S.J."/>
            <person name="Heiman D."/>
            <person name="Heitman J."/>
            <person name="Kosti I."/>
            <person name="Rossi A."/>
            <person name="Saif S."/>
            <person name="Samalova M."/>
            <person name="Saunders C.W."/>
            <person name="Shea T."/>
            <person name="Summerbell R.C."/>
            <person name="Xu J."/>
            <person name="Young S."/>
            <person name="Zeng Q."/>
            <person name="Birren B.W."/>
            <person name="Cuomo C.A."/>
            <person name="White T.C."/>
        </authorList>
    </citation>
    <scope>NUCLEOTIDE SEQUENCE [LARGE SCALE GENOMIC DNA]</scope>
    <source>
        <strain evidence="3">CBS 112818</strain>
    </source>
</reference>
<feature type="compositionally biased region" description="Acidic residues" evidence="1">
    <location>
        <begin position="141"/>
        <end position="154"/>
    </location>
</feature>
<dbReference type="Proteomes" id="UP000009172">
    <property type="component" value="Unassembled WGS sequence"/>
</dbReference>
<gene>
    <name evidence="2" type="ORF">TESG_08522</name>
</gene>
<sequence length="154" mass="17017">MNIFGLNGHALPDNPNIGWASINIPEYSKPYLNSLAALGDAARRLAKSIPHITSHALGSIIYTIGSSADLGQPMSDIALPYVEVSRKFKDQIASLNIGTTEEGPTWLLRYCDRIRDVDHFDLRRRANKRFSRKGPLKEPCEEPEEGLGEAEEAA</sequence>
<name>F2S2T3_TRIT1</name>
<evidence type="ECO:0000313" key="3">
    <source>
        <dbReference type="Proteomes" id="UP000009172"/>
    </source>
</evidence>
<proteinExistence type="predicted"/>
<organism evidence="2 3">
    <name type="scientific">Trichophyton tonsurans (strain CBS 112818)</name>
    <name type="common">Scalp ringworm fungus</name>
    <dbReference type="NCBI Taxonomy" id="647933"/>
    <lineage>
        <taxon>Eukaryota</taxon>
        <taxon>Fungi</taxon>
        <taxon>Dikarya</taxon>
        <taxon>Ascomycota</taxon>
        <taxon>Pezizomycotina</taxon>
        <taxon>Eurotiomycetes</taxon>
        <taxon>Eurotiomycetidae</taxon>
        <taxon>Onygenales</taxon>
        <taxon>Arthrodermataceae</taxon>
        <taxon>Trichophyton</taxon>
    </lineage>
</organism>